<name>A0A0D3D2X5_BRAOL</name>
<evidence type="ECO:0000313" key="2">
    <source>
        <dbReference type="Proteomes" id="UP000032141"/>
    </source>
</evidence>
<reference evidence="1" key="2">
    <citation type="submission" date="2015-03" db="UniProtKB">
        <authorList>
            <consortium name="EnsemblPlants"/>
        </authorList>
    </citation>
    <scope>IDENTIFICATION</scope>
</reference>
<dbReference type="Gramene" id="Bo7g009780.1">
    <property type="protein sequence ID" value="Bo7g009780.1"/>
    <property type="gene ID" value="Bo7g009780"/>
</dbReference>
<sequence>MRFRDCSTSCLIWASSLMMRFTVCGFSVLYRTLGRFSGCLFVTPRRKVLFRWIQ</sequence>
<protein>
    <submittedName>
        <fullName evidence="1">Uncharacterized protein</fullName>
    </submittedName>
</protein>
<accession>A0A0D3D2X5</accession>
<keyword evidence="2" id="KW-1185">Reference proteome</keyword>
<dbReference type="AlphaFoldDB" id="A0A0D3D2X5"/>
<dbReference type="Proteomes" id="UP000032141">
    <property type="component" value="Chromosome C7"/>
</dbReference>
<organism evidence="1 2">
    <name type="scientific">Brassica oleracea var. oleracea</name>
    <dbReference type="NCBI Taxonomy" id="109376"/>
    <lineage>
        <taxon>Eukaryota</taxon>
        <taxon>Viridiplantae</taxon>
        <taxon>Streptophyta</taxon>
        <taxon>Embryophyta</taxon>
        <taxon>Tracheophyta</taxon>
        <taxon>Spermatophyta</taxon>
        <taxon>Magnoliopsida</taxon>
        <taxon>eudicotyledons</taxon>
        <taxon>Gunneridae</taxon>
        <taxon>Pentapetalae</taxon>
        <taxon>rosids</taxon>
        <taxon>malvids</taxon>
        <taxon>Brassicales</taxon>
        <taxon>Brassicaceae</taxon>
        <taxon>Brassiceae</taxon>
        <taxon>Brassica</taxon>
    </lineage>
</organism>
<reference evidence="1 2" key="1">
    <citation type="journal article" date="2014" name="Genome Biol.">
        <title>Transcriptome and methylome profiling reveals relics of genome dominance in the mesopolyploid Brassica oleracea.</title>
        <authorList>
            <person name="Parkin I.A."/>
            <person name="Koh C."/>
            <person name="Tang H."/>
            <person name="Robinson S.J."/>
            <person name="Kagale S."/>
            <person name="Clarke W.E."/>
            <person name="Town C.D."/>
            <person name="Nixon J."/>
            <person name="Krishnakumar V."/>
            <person name="Bidwell S.L."/>
            <person name="Denoeud F."/>
            <person name="Belcram H."/>
            <person name="Links M.G."/>
            <person name="Just J."/>
            <person name="Clarke C."/>
            <person name="Bender T."/>
            <person name="Huebert T."/>
            <person name="Mason A.S."/>
            <person name="Pires J.C."/>
            <person name="Barker G."/>
            <person name="Moore J."/>
            <person name="Walley P.G."/>
            <person name="Manoli S."/>
            <person name="Batley J."/>
            <person name="Edwards D."/>
            <person name="Nelson M.N."/>
            <person name="Wang X."/>
            <person name="Paterson A.H."/>
            <person name="King G."/>
            <person name="Bancroft I."/>
            <person name="Chalhoub B."/>
            <person name="Sharpe A.G."/>
        </authorList>
    </citation>
    <scope>NUCLEOTIDE SEQUENCE</scope>
    <source>
        <strain evidence="1 2">cv. TO1000</strain>
    </source>
</reference>
<evidence type="ECO:0000313" key="1">
    <source>
        <dbReference type="EnsemblPlants" id="Bo7g009780.1"/>
    </source>
</evidence>
<dbReference type="HOGENOM" id="CLU_3053157_0_0_1"/>
<dbReference type="EnsemblPlants" id="Bo7g009780.1">
    <property type="protein sequence ID" value="Bo7g009780.1"/>
    <property type="gene ID" value="Bo7g009780"/>
</dbReference>
<proteinExistence type="predicted"/>